<keyword evidence="2" id="KW-1185">Reference proteome</keyword>
<sequence>IGSDLFYSKAAALQLAAAIDECLCEGGKAVLVAPANRSDESQTRDDFKRRSSVMMANLKCFSVAERLAVFDKFVWVFTKSSTLPMALKYLLLFFTIESMATFIAEQQFAKQQHAGDM</sequence>
<accession>A0A7J6THE8</accession>
<evidence type="ECO:0000313" key="1">
    <source>
        <dbReference type="EMBL" id="KAF4744724.1"/>
    </source>
</evidence>
<evidence type="ECO:0000313" key="2">
    <source>
        <dbReference type="Proteomes" id="UP000553632"/>
    </source>
</evidence>
<name>A0A7J6THE8_PEROL</name>
<reference evidence="1 2" key="1">
    <citation type="submission" date="2020-04" db="EMBL/GenBank/DDBJ databases">
        <title>Perkinsus olseni comparative genomics.</title>
        <authorList>
            <person name="Bogema D.R."/>
        </authorList>
    </citation>
    <scope>NUCLEOTIDE SEQUENCE [LARGE SCALE GENOMIC DNA]</scope>
    <source>
        <strain evidence="1 2">ATCC PRA-207</strain>
    </source>
</reference>
<dbReference type="EMBL" id="JABANO010010682">
    <property type="protein sequence ID" value="KAF4744724.1"/>
    <property type="molecule type" value="Genomic_DNA"/>
</dbReference>
<comment type="caution">
    <text evidence="1">The sequence shown here is derived from an EMBL/GenBank/DDBJ whole genome shotgun (WGS) entry which is preliminary data.</text>
</comment>
<protein>
    <submittedName>
        <fullName evidence="1">Uncharacterized protein</fullName>
    </submittedName>
</protein>
<dbReference type="AlphaFoldDB" id="A0A7J6THE8"/>
<feature type="non-terminal residue" evidence="1">
    <location>
        <position position="117"/>
    </location>
</feature>
<dbReference type="Proteomes" id="UP000553632">
    <property type="component" value="Unassembled WGS sequence"/>
</dbReference>
<proteinExistence type="predicted"/>
<gene>
    <name evidence="1" type="ORF">FOZ63_019730</name>
</gene>
<organism evidence="1 2">
    <name type="scientific">Perkinsus olseni</name>
    <name type="common">Perkinsus atlanticus</name>
    <dbReference type="NCBI Taxonomy" id="32597"/>
    <lineage>
        <taxon>Eukaryota</taxon>
        <taxon>Sar</taxon>
        <taxon>Alveolata</taxon>
        <taxon>Perkinsozoa</taxon>
        <taxon>Perkinsea</taxon>
        <taxon>Perkinsida</taxon>
        <taxon>Perkinsidae</taxon>
        <taxon>Perkinsus</taxon>
    </lineage>
</organism>
<feature type="non-terminal residue" evidence="1">
    <location>
        <position position="1"/>
    </location>
</feature>